<dbReference type="InterPro" id="IPR048301">
    <property type="entry name" value="NucS_C"/>
</dbReference>
<evidence type="ECO:0000313" key="4">
    <source>
        <dbReference type="Proteomes" id="UP000605805"/>
    </source>
</evidence>
<proteinExistence type="predicted"/>
<comment type="caution">
    <text evidence="3">The sequence shown here is derived from an EMBL/GenBank/DDBJ whole genome shotgun (WGS) entry which is preliminary data.</text>
</comment>
<dbReference type="Pfam" id="PF01939">
    <property type="entry name" value="NucS_C"/>
    <property type="match status" value="1"/>
</dbReference>
<dbReference type="PANTHER" id="PTHR38814">
    <property type="entry name" value="ENDONUCLEASE NUCS"/>
    <property type="match status" value="1"/>
</dbReference>
<dbReference type="GO" id="GO:0004519">
    <property type="term" value="F:endonuclease activity"/>
    <property type="evidence" value="ECO:0007669"/>
    <property type="project" value="InterPro"/>
</dbReference>
<dbReference type="PANTHER" id="PTHR38814:SF1">
    <property type="entry name" value="ENDONUCLEASE NUCS"/>
    <property type="match status" value="1"/>
</dbReference>
<evidence type="ECO:0000259" key="2">
    <source>
        <dbReference type="Pfam" id="PF01939"/>
    </source>
</evidence>
<evidence type="ECO:0000256" key="1">
    <source>
        <dbReference type="ARBA" id="ARBA00023125"/>
    </source>
</evidence>
<dbReference type="Gene3D" id="3.40.1350.10">
    <property type="match status" value="1"/>
</dbReference>
<feature type="non-terminal residue" evidence="3">
    <location>
        <position position="1"/>
    </location>
</feature>
<name>A0A833DTS4_9CREN</name>
<dbReference type="GO" id="GO:0003677">
    <property type="term" value="F:DNA binding"/>
    <property type="evidence" value="ECO:0007669"/>
    <property type="project" value="UniProtKB-KW"/>
</dbReference>
<protein>
    <submittedName>
        <fullName evidence="3">DUF91 domain-containing protein</fullName>
    </submittedName>
</protein>
<dbReference type="InterPro" id="IPR002793">
    <property type="entry name" value="Endonuclease_NucS"/>
</dbReference>
<reference evidence="3" key="1">
    <citation type="journal article" date="2020" name="ISME J.">
        <title>Gammaproteobacteria mediating utilization of methyl-, sulfur- and petroleum organic compounds in deep ocean hydrothermal plumes.</title>
        <authorList>
            <person name="Zhou Z."/>
            <person name="Liu Y."/>
            <person name="Pan J."/>
            <person name="Cron B.R."/>
            <person name="Toner B.M."/>
            <person name="Anantharaman K."/>
            <person name="Breier J.A."/>
            <person name="Dick G.J."/>
            <person name="Li M."/>
        </authorList>
    </citation>
    <scope>NUCLEOTIDE SEQUENCE</scope>
    <source>
        <strain evidence="3">SZUA-1435</strain>
    </source>
</reference>
<dbReference type="Proteomes" id="UP000605805">
    <property type="component" value="Unassembled WGS sequence"/>
</dbReference>
<keyword evidence="1" id="KW-0238">DNA-binding</keyword>
<dbReference type="InterPro" id="IPR011856">
    <property type="entry name" value="tRNA_endonuc-like_dom_sf"/>
</dbReference>
<accession>A0A833DTS4</accession>
<feature type="domain" description="Endonuclease NucS C-terminal" evidence="2">
    <location>
        <begin position="41"/>
        <end position="141"/>
    </location>
</feature>
<dbReference type="AlphaFoldDB" id="A0A833DTS4"/>
<organism evidence="3 4">
    <name type="scientific">Ignisphaera aggregans</name>
    <dbReference type="NCBI Taxonomy" id="334771"/>
    <lineage>
        <taxon>Archaea</taxon>
        <taxon>Thermoproteota</taxon>
        <taxon>Thermoprotei</taxon>
        <taxon>Desulfurococcales</taxon>
        <taxon>Desulfurococcaceae</taxon>
        <taxon>Ignisphaera</taxon>
    </lineage>
</organism>
<sequence>SLRVISIRSSPREEVVIDITKIEFIKACKLASTRLTVIGTEADIVAMIASNPRLIDLQAELVGCNIPTPYGKVDVLLKKKDGTLLIVEVKNERAGVSAVAQLKRYVEYYKGKGYNAIGILVAPSLSEEAQTLIAKEGFRFVSTKGFAFKPRTTLETYFKSSEVK</sequence>
<dbReference type="CDD" id="cd22341">
    <property type="entry name" value="NucS-like"/>
    <property type="match status" value="1"/>
</dbReference>
<gene>
    <name evidence="3" type="ORF">EYH02_03920</name>
</gene>
<evidence type="ECO:0000313" key="3">
    <source>
        <dbReference type="EMBL" id="HIP57200.1"/>
    </source>
</evidence>
<dbReference type="EMBL" id="DQTV01000073">
    <property type="protein sequence ID" value="HIP57200.1"/>
    <property type="molecule type" value="Genomic_DNA"/>
</dbReference>